<evidence type="ECO:0000256" key="2">
    <source>
        <dbReference type="ARBA" id="ARBA00009975"/>
    </source>
</evidence>
<keyword evidence="6 7" id="KW-0119">Carbohydrate metabolism</keyword>
<evidence type="ECO:0000256" key="1">
    <source>
        <dbReference type="ARBA" id="ARBA00004937"/>
    </source>
</evidence>
<dbReference type="Pfam" id="PF00479">
    <property type="entry name" value="G6PD_N"/>
    <property type="match status" value="1"/>
</dbReference>
<dbReference type="GO" id="GO:0006006">
    <property type="term" value="P:glucose metabolic process"/>
    <property type="evidence" value="ECO:0007669"/>
    <property type="project" value="UniProtKB-KW"/>
</dbReference>
<dbReference type="GO" id="GO:0050661">
    <property type="term" value="F:NADP binding"/>
    <property type="evidence" value="ECO:0007669"/>
    <property type="project" value="UniProtKB-UniRule"/>
</dbReference>
<evidence type="ECO:0000313" key="10">
    <source>
        <dbReference type="EMBL" id="SFM44566.1"/>
    </source>
</evidence>
<dbReference type="PANTHER" id="PTHR23429">
    <property type="entry name" value="GLUCOSE-6-PHOSPHATE 1-DEHYDROGENASE G6PD"/>
    <property type="match status" value="1"/>
</dbReference>
<dbReference type="NCBIfam" id="TIGR00871">
    <property type="entry name" value="zwf"/>
    <property type="match status" value="1"/>
</dbReference>
<comment type="catalytic activity">
    <reaction evidence="7">
        <text>D-glucose 6-phosphate + NADP(+) = 6-phospho-D-glucono-1,5-lactone + NADPH + H(+)</text>
        <dbReference type="Rhea" id="RHEA:15841"/>
        <dbReference type="ChEBI" id="CHEBI:15378"/>
        <dbReference type="ChEBI" id="CHEBI:57783"/>
        <dbReference type="ChEBI" id="CHEBI:57955"/>
        <dbReference type="ChEBI" id="CHEBI:58349"/>
        <dbReference type="ChEBI" id="CHEBI:61548"/>
        <dbReference type="EC" id="1.1.1.49"/>
    </reaction>
</comment>
<protein>
    <recommendedName>
        <fullName evidence="7">Glucose-6-phosphate 1-dehydrogenase</fullName>
        <shortName evidence="7">G6PD</shortName>
        <ecNumber evidence="7">1.1.1.49</ecNumber>
    </recommendedName>
</protein>
<feature type="binding site" evidence="7">
    <location>
        <position position="216"/>
    </location>
    <ligand>
        <name>substrate</name>
    </ligand>
</feature>
<comment type="pathway">
    <text evidence="1 7">Carbohydrate degradation; pentose phosphate pathway; D-ribulose 5-phosphate from D-glucose 6-phosphate (oxidative stage): step 1/3.</text>
</comment>
<feature type="binding site" evidence="7">
    <location>
        <position position="182"/>
    </location>
    <ligand>
        <name>substrate</name>
    </ligand>
</feature>
<feature type="domain" description="Glucose-6-phosphate dehydrogenase NAD-binding" evidence="8">
    <location>
        <begin position="12"/>
        <end position="187"/>
    </location>
</feature>
<comment type="similarity">
    <text evidence="2 7">Belongs to the glucose-6-phosphate dehydrogenase family.</text>
</comment>
<dbReference type="RefSeq" id="WP_281242309.1">
    <property type="nucleotide sequence ID" value="NZ_FOUI01000005.1"/>
</dbReference>
<feature type="binding site" evidence="7">
    <location>
        <position position="148"/>
    </location>
    <ligand>
        <name>NADP(+)</name>
        <dbReference type="ChEBI" id="CHEBI:58349"/>
    </ligand>
</feature>
<dbReference type="InterPro" id="IPR001282">
    <property type="entry name" value="G6P_DH"/>
</dbReference>
<dbReference type="NCBIfam" id="NF009492">
    <property type="entry name" value="PRK12853.1-3"/>
    <property type="match status" value="1"/>
</dbReference>
<dbReference type="GO" id="GO:0005829">
    <property type="term" value="C:cytosol"/>
    <property type="evidence" value="ECO:0007669"/>
    <property type="project" value="TreeGrafter"/>
</dbReference>
<dbReference type="GO" id="GO:0009051">
    <property type="term" value="P:pentose-phosphate shunt, oxidative branch"/>
    <property type="evidence" value="ECO:0007669"/>
    <property type="project" value="TreeGrafter"/>
</dbReference>
<dbReference type="PIRSF" id="PIRSF000110">
    <property type="entry name" value="G6PD"/>
    <property type="match status" value="1"/>
</dbReference>
<comment type="function">
    <text evidence="7">Catalyzes the oxidation of glucose 6-phosphate to 6-phosphogluconolactone.</text>
</comment>
<dbReference type="STRING" id="1720063.SAMN05216217_10590"/>
<feature type="binding site" evidence="7">
    <location>
        <begin position="92"/>
        <end position="93"/>
    </location>
    <ligand>
        <name>NADP(+)</name>
        <dbReference type="ChEBI" id="CHEBI:58349"/>
    </ligand>
</feature>
<feature type="binding site" evidence="7">
    <location>
        <position position="178"/>
    </location>
    <ligand>
        <name>substrate</name>
    </ligand>
</feature>
<evidence type="ECO:0000259" key="9">
    <source>
        <dbReference type="Pfam" id="PF02781"/>
    </source>
</evidence>
<keyword evidence="4 7" id="KW-0521">NADP</keyword>
<dbReference type="InterPro" id="IPR022675">
    <property type="entry name" value="G6P_DH_C"/>
</dbReference>
<evidence type="ECO:0000259" key="8">
    <source>
        <dbReference type="Pfam" id="PF00479"/>
    </source>
</evidence>
<feature type="active site" description="Proton acceptor" evidence="7">
    <location>
        <position position="240"/>
    </location>
</feature>
<feature type="binding site" evidence="7">
    <location>
        <position position="235"/>
    </location>
    <ligand>
        <name>substrate</name>
    </ligand>
</feature>
<dbReference type="SUPFAM" id="SSF55347">
    <property type="entry name" value="Glyceraldehyde-3-phosphate dehydrogenase-like, C-terminal domain"/>
    <property type="match status" value="1"/>
</dbReference>
<keyword evidence="3 7" id="KW-0313">Glucose metabolism</keyword>
<feature type="binding site" evidence="7">
    <location>
        <position position="340"/>
    </location>
    <ligand>
        <name>substrate</name>
    </ligand>
</feature>
<dbReference type="HAMAP" id="MF_00966">
    <property type="entry name" value="G6PD"/>
    <property type="match status" value="1"/>
</dbReference>
<dbReference type="Proteomes" id="UP000243629">
    <property type="component" value="Unassembled WGS sequence"/>
</dbReference>
<dbReference type="PRINTS" id="PR00079">
    <property type="entry name" value="G6PDHDRGNASE"/>
</dbReference>
<evidence type="ECO:0000256" key="7">
    <source>
        <dbReference type="HAMAP-Rule" id="MF_00966"/>
    </source>
</evidence>
<dbReference type="EMBL" id="FOUI01000005">
    <property type="protein sequence ID" value="SFM44566.1"/>
    <property type="molecule type" value="Genomic_DNA"/>
</dbReference>
<evidence type="ECO:0000256" key="3">
    <source>
        <dbReference type="ARBA" id="ARBA00022526"/>
    </source>
</evidence>
<dbReference type="PANTHER" id="PTHR23429:SF0">
    <property type="entry name" value="GLUCOSE-6-PHOSPHATE 1-DEHYDROGENASE"/>
    <property type="match status" value="1"/>
</dbReference>
<keyword evidence="5 7" id="KW-0560">Oxidoreductase</keyword>
<sequence>MPAHARLPCDLVVMGGTGDLAMRKLLPALYYLQRDGNLHPQSRILALARARHDSSSYRRLVQRHVSQHVAPGDFDQASWQAFAERIDYLSLDVSQRVEFPRLANALGQADGRVRVFYLATLPELFAATAEHLGAAGLIDAQTRIVLEKPLGSSGQSAERINQRIAAVCDESQVFRIDHYLGKEAVQNLLALRFGNALFEPLWRNAHIEHVQISVLETVGVENRGAYYDQAGAMRDMLQNHLLQLLCLVAMEAPVHFGAEAVRNEKLKILEALRPITGMDVQDQTVRGQYADGERASERLPAYYFEKSVDHDSNTETFVALRAEIDNWRWSGVPFYLRTGKALAHRKSEIVIQFKPVPHRLFASDGRAPAHNRLVIGLQPQEDISLSLMAKAPGRGMALQEVELDLNLAEAFRRRRWDAYERLLLDVIEGDATLFMRRDEIAAAWRWVDPIIRGWQDCYRSPKRYAAGSWGPEAADSLLERYGHDWLDRRES</sequence>
<dbReference type="InterPro" id="IPR022674">
    <property type="entry name" value="G6P_DH_NAD-bd"/>
</dbReference>
<name>A0A1I4QXY5_9GAMM</name>
<evidence type="ECO:0000256" key="5">
    <source>
        <dbReference type="ARBA" id="ARBA00023002"/>
    </source>
</evidence>
<evidence type="ECO:0000313" key="11">
    <source>
        <dbReference type="Proteomes" id="UP000243629"/>
    </source>
</evidence>
<dbReference type="InterPro" id="IPR019796">
    <property type="entry name" value="G6P_DH_AS"/>
</dbReference>
<evidence type="ECO:0000256" key="6">
    <source>
        <dbReference type="ARBA" id="ARBA00023277"/>
    </source>
</evidence>
<keyword evidence="11" id="KW-1185">Reference proteome</keyword>
<proteinExistence type="inferred from homology"/>
<organism evidence="10 11">
    <name type="scientific">Halopseudomonas yangmingensis</name>
    <dbReference type="NCBI Taxonomy" id="1720063"/>
    <lineage>
        <taxon>Bacteria</taxon>
        <taxon>Pseudomonadati</taxon>
        <taxon>Pseudomonadota</taxon>
        <taxon>Gammaproteobacteria</taxon>
        <taxon>Pseudomonadales</taxon>
        <taxon>Pseudomonadaceae</taxon>
        <taxon>Halopseudomonas</taxon>
    </lineage>
</organism>
<dbReference type="Gene3D" id="3.30.360.10">
    <property type="entry name" value="Dihydrodipicolinate Reductase, domain 2"/>
    <property type="match status" value="1"/>
</dbReference>
<dbReference type="EC" id="1.1.1.49" evidence="7"/>
<reference evidence="11" key="1">
    <citation type="submission" date="2016-10" db="EMBL/GenBank/DDBJ databases">
        <authorList>
            <person name="Varghese N."/>
            <person name="Submissions S."/>
        </authorList>
    </citation>
    <scope>NUCLEOTIDE SEQUENCE [LARGE SCALE GENOMIC DNA]</scope>
    <source>
        <strain evidence="11">DSM 24213</strain>
    </source>
</reference>
<feature type="binding site" evidence="7">
    <location>
        <position position="49"/>
    </location>
    <ligand>
        <name>NADP(+)</name>
        <dbReference type="ChEBI" id="CHEBI:58349"/>
    </ligand>
</feature>
<accession>A0A1I4QXY5</accession>
<dbReference type="AlphaFoldDB" id="A0A1I4QXY5"/>
<feature type="domain" description="Glucose-6-phosphate dehydrogenase C-terminal" evidence="9">
    <location>
        <begin position="189"/>
        <end position="485"/>
    </location>
</feature>
<evidence type="ECO:0000256" key="4">
    <source>
        <dbReference type="ARBA" id="ARBA00022857"/>
    </source>
</evidence>
<dbReference type="InterPro" id="IPR036291">
    <property type="entry name" value="NAD(P)-bd_dom_sf"/>
</dbReference>
<dbReference type="Gene3D" id="3.40.50.720">
    <property type="entry name" value="NAD(P)-binding Rossmann-like Domain"/>
    <property type="match status" value="1"/>
</dbReference>
<dbReference type="Pfam" id="PF02781">
    <property type="entry name" value="G6PD_C"/>
    <property type="match status" value="1"/>
</dbReference>
<gene>
    <name evidence="7" type="primary">zwf</name>
    <name evidence="10" type="ORF">SAMN05216217_10590</name>
</gene>
<dbReference type="GO" id="GO:0004345">
    <property type="term" value="F:glucose-6-phosphate dehydrogenase activity"/>
    <property type="evidence" value="ECO:0007669"/>
    <property type="project" value="UniProtKB-UniRule"/>
</dbReference>
<dbReference type="PROSITE" id="PS00069">
    <property type="entry name" value="G6P_DEHYDROGENASE"/>
    <property type="match status" value="1"/>
</dbReference>
<comment type="caution">
    <text evidence="7">Lacks conserved residue(s) required for the propagation of feature annotation.</text>
</comment>
<dbReference type="UniPathway" id="UPA00115">
    <property type="reaction ID" value="UER00408"/>
</dbReference>
<dbReference type="SUPFAM" id="SSF51735">
    <property type="entry name" value="NAD(P)-binding Rossmann-fold domains"/>
    <property type="match status" value="1"/>
</dbReference>